<dbReference type="AlphaFoldDB" id="A0A1H1JPY7"/>
<name>A0A1H1JPY7_9BURK</name>
<protein>
    <submittedName>
        <fullName evidence="1">Uncharacterized protein</fullName>
    </submittedName>
</protein>
<organism evidence="1 2">
    <name type="scientific">Paraburkholderia fungorum</name>
    <dbReference type="NCBI Taxonomy" id="134537"/>
    <lineage>
        <taxon>Bacteria</taxon>
        <taxon>Pseudomonadati</taxon>
        <taxon>Pseudomonadota</taxon>
        <taxon>Betaproteobacteria</taxon>
        <taxon>Burkholderiales</taxon>
        <taxon>Burkholderiaceae</taxon>
        <taxon>Paraburkholderia</taxon>
    </lineage>
</organism>
<keyword evidence="2" id="KW-1185">Reference proteome</keyword>
<evidence type="ECO:0000313" key="1">
    <source>
        <dbReference type="EMBL" id="SDR51715.1"/>
    </source>
</evidence>
<dbReference type="Proteomes" id="UP000183487">
    <property type="component" value="Unassembled WGS sequence"/>
</dbReference>
<reference evidence="2" key="1">
    <citation type="submission" date="2016-10" db="EMBL/GenBank/DDBJ databases">
        <authorList>
            <person name="Varghese N."/>
            <person name="Submissions S."/>
        </authorList>
    </citation>
    <scope>NUCLEOTIDE SEQUENCE [LARGE SCALE GENOMIC DNA]</scope>
    <source>
        <strain evidence="2">GAS106B</strain>
    </source>
</reference>
<sequence length="61" mass="6714">MAEQNSRTRVDKARQARRALISSCVGTSVEVKNRTAVPTYRVEFGSGLLHGRPVHSPLKPP</sequence>
<proteinExistence type="predicted"/>
<accession>A0A1H1JPY7</accession>
<gene>
    <name evidence="1" type="ORF">SAMN05443245_7002</name>
</gene>
<dbReference type="EMBL" id="FNKP01000003">
    <property type="protein sequence ID" value="SDR51715.1"/>
    <property type="molecule type" value="Genomic_DNA"/>
</dbReference>
<evidence type="ECO:0000313" key="2">
    <source>
        <dbReference type="Proteomes" id="UP000183487"/>
    </source>
</evidence>